<dbReference type="NCBIfam" id="TIGR02620">
    <property type="entry name" value="cas_VVA1548"/>
    <property type="match status" value="1"/>
</dbReference>
<dbReference type="Proteomes" id="UP001268610">
    <property type="component" value="Unassembled WGS sequence"/>
</dbReference>
<dbReference type="Pfam" id="PF09652">
    <property type="entry name" value="Cas_VVA1548"/>
    <property type="match status" value="1"/>
</dbReference>
<dbReference type="InterPro" id="IPR013443">
    <property type="entry name" value="CRISPR-assoc_prot_Csx16"/>
</dbReference>
<gene>
    <name evidence="1" type="primary">csx16</name>
    <name evidence="1" type="ORF">RJJ65_36460</name>
</gene>
<dbReference type="EMBL" id="JAVLSF010000395">
    <property type="protein sequence ID" value="MDR9778030.1"/>
    <property type="molecule type" value="Genomic_DNA"/>
</dbReference>
<evidence type="ECO:0000313" key="1">
    <source>
        <dbReference type="EMBL" id="MDR9778030.1"/>
    </source>
</evidence>
<comment type="caution">
    <text evidence="1">The sequence shown here is derived from an EMBL/GenBank/DDBJ whole genome shotgun (WGS) entry which is preliminary data.</text>
</comment>
<proteinExistence type="predicted"/>
<evidence type="ECO:0000313" key="2">
    <source>
        <dbReference type="Proteomes" id="UP001268610"/>
    </source>
</evidence>
<organism evidence="1 2">
    <name type="scientific">Rhizobium hidalgonense</name>
    <dbReference type="NCBI Taxonomy" id="1538159"/>
    <lineage>
        <taxon>Bacteria</taxon>
        <taxon>Pseudomonadati</taxon>
        <taxon>Pseudomonadota</taxon>
        <taxon>Alphaproteobacteria</taxon>
        <taxon>Hyphomicrobiales</taxon>
        <taxon>Rhizobiaceae</taxon>
        <taxon>Rhizobium/Agrobacterium group</taxon>
        <taxon>Rhizobium</taxon>
    </lineage>
</organism>
<reference evidence="1" key="1">
    <citation type="submission" date="2023-04" db="EMBL/GenBank/DDBJ databases">
        <title>Genomic characterization of faba bean (Vicia faba) microsymbionts in Mexican soils.</title>
        <authorList>
            <person name="Rivera Orduna F.N."/>
            <person name="Guevara-Luna J."/>
            <person name="Yan J."/>
            <person name="Arroyo-Herrera I."/>
            <person name="Li Y."/>
            <person name="Vasquez-Murrieta M.S."/>
            <person name="Wang E.T."/>
        </authorList>
    </citation>
    <scope>NUCLEOTIDE SEQUENCE</scope>
    <source>
        <strain evidence="1">CH26</strain>
    </source>
</reference>
<protein>
    <submittedName>
        <fullName evidence="1">CRISPR-associated protein Csx16</fullName>
    </submittedName>
</protein>
<sequence>MTIYFVTRHDGALQWAAANDVKFDVHLPHLQDMQCFNVGDVVIGTLPINMVYLLNQHGVRYIHLSLDIPPQLRGVELNVTQLKSCNATLEEFHISKVE</sequence>
<name>A0AAJ2H239_9HYPH</name>
<dbReference type="AlphaFoldDB" id="A0AAJ2H239"/>
<accession>A0AAJ2H239</accession>
<dbReference type="RefSeq" id="WP_310866172.1">
    <property type="nucleotide sequence ID" value="NZ_JAVLSF010000395.1"/>
</dbReference>